<dbReference type="EMBL" id="BAABQU010000011">
    <property type="protein sequence ID" value="GAA5439634.1"/>
    <property type="molecule type" value="Genomic_DNA"/>
</dbReference>
<dbReference type="Pfam" id="PF00702">
    <property type="entry name" value="Hydrolase"/>
    <property type="match status" value="1"/>
</dbReference>
<dbReference type="Gene3D" id="1.10.150.240">
    <property type="entry name" value="Putative phosphatase, domain 2"/>
    <property type="match status" value="1"/>
</dbReference>
<dbReference type="Gene3D" id="3.40.50.1000">
    <property type="entry name" value="HAD superfamily/HAD-like"/>
    <property type="match status" value="1"/>
</dbReference>
<dbReference type="NCBIfam" id="TIGR01509">
    <property type="entry name" value="HAD-SF-IA-v3"/>
    <property type="match status" value="1"/>
</dbReference>
<dbReference type="SFLD" id="SFLDS00003">
    <property type="entry name" value="Haloacid_Dehalogenase"/>
    <property type="match status" value="1"/>
</dbReference>
<dbReference type="RefSeq" id="WP_345443029.1">
    <property type="nucleotide sequence ID" value="NZ_BAABQU010000011.1"/>
</dbReference>
<dbReference type="InterPro" id="IPR023214">
    <property type="entry name" value="HAD_sf"/>
</dbReference>
<dbReference type="InterPro" id="IPR023198">
    <property type="entry name" value="PGP-like_dom2"/>
</dbReference>
<keyword evidence="2" id="KW-1185">Reference proteome</keyword>
<dbReference type="SFLD" id="SFLDG01129">
    <property type="entry name" value="C1.5:_HAD__Beta-PGM__Phosphata"/>
    <property type="match status" value="1"/>
</dbReference>
<accession>A0ABP9UE39</accession>
<dbReference type="SUPFAM" id="SSF56784">
    <property type="entry name" value="HAD-like"/>
    <property type="match status" value="1"/>
</dbReference>
<dbReference type="PANTHER" id="PTHR43611:SF3">
    <property type="entry name" value="FLAVIN MONONUCLEOTIDE HYDROLASE 1, CHLOROPLATIC"/>
    <property type="match status" value="1"/>
</dbReference>
<protein>
    <recommendedName>
        <fullName evidence="3">Hydrolase</fullName>
    </recommendedName>
</protein>
<dbReference type="PANTHER" id="PTHR43611">
    <property type="entry name" value="ALPHA-D-GLUCOSE 1-PHOSPHATE PHOSPHATASE"/>
    <property type="match status" value="1"/>
</dbReference>
<reference evidence="1 2" key="1">
    <citation type="submission" date="2024-02" db="EMBL/GenBank/DDBJ databases">
        <title>Deinococcus caeni NBRC 101312.</title>
        <authorList>
            <person name="Ichikawa N."/>
            <person name="Katano-Makiyama Y."/>
            <person name="Hidaka K."/>
        </authorList>
    </citation>
    <scope>NUCLEOTIDE SEQUENCE [LARGE SCALE GENOMIC DNA]</scope>
    <source>
        <strain evidence="1 2">NBRC 101312</strain>
    </source>
</reference>
<evidence type="ECO:0000313" key="1">
    <source>
        <dbReference type="EMBL" id="GAA5439634.1"/>
    </source>
</evidence>
<sequence length="199" mass="22272">MTIRALFFDIGGVLLSNGWDREQRAVVAAQFGLDATDFGERHKLAVPELELGRMTLDEYLEQTVFCHPQTFTQGEFRAAMQAQSTPHADALALARDLSARHRLYALNNEGRDLNDHRIRTYGLSDFLLAFFTSCTLELMKPNPAIYRAALTLAAVAPHEAVMIDDRAQNTEAARRVGMHAIRYENAAQLREELAALGVR</sequence>
<comment type="caution">
    <text evidence="1">The sequence shown here is derived from an EMBL/GenBank/DDBJ whole genome shotgun (WGS) entry which is preliminary data.</text>
</comment>
<dbReference type="InterPro" id="IPR006439">
    <property type="entry name" value="HAD-SF_hydro_IA"/>
</dbReference>
<evidence type="ECO:0000313" key="2">
    <source>
        <dbReference type="Proteomes" id="UP001423409"/>
    </source>
</evidence>
<organism evidence="1 2">
    <name type="scientific">Deinococcus caeni</name>
    <dbReference type="NCBI Taxonomy" id="569127"/>
    <lineage>
        <taxon>Bacteria</taxon>
        <taxon>Thermotogati</taxon>
        <taxon>Deinococcota</taxon>
        <taxon>Deinococci</taxon>
        <taxon>Deinococcales</taxon>
        <taxon>Deinococcaceae</taxon>
        <taxon>Deinococcus</taxon>
    </lineage>
</organism>
<dbReference type="Proteomes" id="UP001423409">
    <property type="component" value="Unassembled WGS sequence"/>
</dbReference>
<gene>
    <name evidence="1" type="ORF">Dcae01_01137</name>
</gene>
<dbReference type="InterPro" id="IPR036412">
    <property type="entry name" value="HAD-like_sf"/>
</dbReference>
<dbReference type="CDD" id="cd02603">
    <property type="entry name" value="HAD_sEH-N_like"/>
    <property type="match status" value="1"/>
</dbReference>
<name>A0ABP9UE39_9DEIO</name>
<evidence type="ECO:0008006" key="3">
    <source>
        <dbReference type="Google" id="ProtNLM"/>
    </source>
</evidence>
<proteinExistence type="predicted"/>